<evidence type="ECO:0000313" key="1">
    <source>
        <dbReference type="EMBL" id="KAI9898132.1"/>
    </source>
</evidence>
<accession>A0ACC0UVI2</accession>
<proteinExistence type="predicted"/>
<comment type="caution">
    <text evidence="1">The sequence shown here is derived from an EMBL/GenBank/DDBJ whole genome shotgun (WGS) entry which is preliminary data.</text>
</comment>
<protein>
    <submittedName>
        <fullName evidence="1">Uncharacterized protein</fullName>
    </submittedName>
</protein>
<keyword evidence="2" id="KW-1185">Reference proteome</keyword>
<dbReference type="Proteomes" id="UP001163324">
    <property type="component" value="Chromosome 6"/>
</dbReference>
<dbReference type="EMBL" id="CM047945">
    <property type="protein sequence ID" value="KAI9898132.1"/>
    <property type="molecule type" value="Genomic_DNA"/>
</dbReference>
<gene>
    <name evidence="1" type="ORF">N3K66_006492</name>
</gene>
<evidence type="ECO:0000313" key="2">
    <source>
        <dbReference type="Proteomes" id="UP001163324"/>
    </source>
</evidence>
<name>A0ACC0UVI2_9HYPO</name>
<organism evidence="1 2">
    <name type="scientific">Trichothecium roseum</name>
    <dbReference type="NCBI Taxonomy" id="47278"/>
    <lineage>
        <taxon>Eukaryota</taxon>
        <taxon>Fungi</taxon>
        <taxon>Dikarya</taxon>
        <taxon>Ascomycota</taxon>
        <taxon>Pezizomycotina</taxon>
        <taxon>Sordariomycetes</taxon>
        <taxon>Hypocreomycetidae</taxon>
        <taxon>Hypocreales</taxon>
        <taxon>Hypocreales incertae sedis</taxon>
        <taxon>Trichothecium</taxon>
    </lineage>
</organism>
<sequence length="952" mass="106458">MAGIAANIPDLTVAEQRGVRDLLIRVRRKFVKTVQTESGKPVRHMEPATIQHVLPRDSSSKTTTFANRTVTWMCIPYFTLEPYSGLEEAADDPSAFPIETLLQAKFSRSSKKRDMHQAICEDTEAPAGTCFHIAQIWCLVVDNSFLLTYGAMKKEQLCGDTMKVSLEPHRDADAARQQVAINVAFGRSVLWTVPLEECQTWLDFSSHFWEFWPHHLLFFRQKKPVRGRDWPRIWNLAKHASKNVTIEVQIGSRPGPPPTGVLVPKSSRQNEGGDVDTNTAAGGSRSSSPPTLSIFSCLPGVVSSDSDTIDENALDDHFREVEDYLLQATTFSDRRAYSACPETTRDDVYHYLEKVGEKLSKSNEGGRRETQEIYETQLDIFNAADVVCKFFFPPDVKVPTVGRFWGALKMIMTNGRPVSSSAEDEQPVGQQLPQANRDMSKARSELRRLCVKVQSFNETFYGLEKQERAHIDVSREAFNAWIHLLMGLIYLLVNNERSDRLLYNARALVSSTMTSIVLSRSSKTLLDLSVVLPLEIVSLFSLTLLQDEVEGPLDITKCYAESLDKIEAEISSKTPDRSQEHRISLLEEEIAVVQKTIRCQAFLFGSLMGFAHEANNIERPGGLKETQTPIAFVPPPSNMHSQLQSQRNAYPSFNSGEEDNHAYVTPRVGPSYTGENRWPSNQHVAFQETPAYAMTGNYYGEAAISVGNRPGDFRLEPTDSGGFRTLLIKECVDLLERKRRDFKDFHDQAVNLGRLNRRKIDTSKDRHEKAIYVFTIVTIIFLPMSAVASIFGMNTRDVRDMEHSQWAYWAAAIPVTALVIILGLLWTGEMGNFVRWARSLRPSSRQPNRVVVNMVPDDGESQGRGSPVMRQAPGSPVMPRGPVVSTPGTFYNPGEIGGPGAFGAGARSPQVAGGGGSSELQKYQMQLLLLEQQNKKRLMMARQEQDSPNGQA</sequence>
<reference evidence="1" key="1">
    <citation type="submission" date="2022-10" db="EMBL/GenBank/DDBJ databases">
        <title>Complete Genome of Trichothecium roseum strain YXFP-22015, a Plant Pathogen Isolated from Citrus.</title>
        <authorList>
            <person name="Wang Y."/>
            <person name="Zhu L."/>
        </authorList>
    </citation>
    <scope>NUCLEOTIDE SEQUENCE</scope>
    <source>
        <strain evidence="1">YXFP-22015</strain>
    </source>
</reference>